<evidence type="ECO:0000256" key="1">
    <source>
        <dbReference type="SAM" id="SignalP"/>
    </source>
</evidence>
<organism evidence="2 3">
    <name type="scientific">Devosia neptuniae</name>
    <dbReference type="NCBI Taxonomy" id="191302"/>
    <lineage>
        <taxon>Bacteria</taxon>
        <taxon>Pseudomonadati</taxon>
        <taxon>Pseudomonadota</taxon>
        <taxon>Alphaproteobacteria</taxon>
        <taxon>Hyphomicrobiales</taxon>
        <taxon>Devosiaceae</taxon>
        <taxon>Devosia</taxon>
    </lineage>
</organism>
<keyword evidence="3" id="KW-1185">Reference proteome</keyword>
<dbReference type="EMBL" id="CP104964">
    <property type="protein sequence ID" value="UXN67792.1"/>
    <property type="molecule type" value="Genomic_DNA"/>
</dbReference>
<evidence type="ECO:0000313" key="3">
    <source>
        <dbReference type="Proteomes" id="UP001061862"/>
    </source>
</evidence>
<dbReference type="Proteomes" id="UP001061862">
    <property type="component" value="Plasmid p_unnamed1"/>
</dbReference>
<feature type="signal peptide" evidence="1">
    <location>
        <begin position="1"/>
        <end position="28"/>
    </location>
</feature>
<dbReference type="Gene3D" id="1.25.40.10">
    <property type="entry name" value="Tetratricopeptide repeat domain"/>
    <property type="match status" value="1"/>
</dbReference>
<dbReference type="RefSeq" id="WP_262165257.1">
    <property type="nucleotide sequence ID" value="NZ_CP104964.1"/>
</dbReference>
<keyword evidence="1" id="KW-0732">Signal</keyword>
<protein>
    <recommendedName>
        <fullName evidence="4">Beta-lactamase</fullName>
    </recommendedName>
</protein>
<sequence>MDTFMMKTALHLPILLMLAAVAPSSALAQDMAPYQSLEVRHVCTAQAMRVTPGGAEALMVETGEQVVLVDVTYAADEIAWFALNYATGRGLERATGYLPVEEVRHFCGDPARVEFASDSRLQSYIAPPNTCHLVLGYADTVDALNVQASSALDFAAVMSSYRLQSGGYALTAGLLSTEVADRLPNGSTCVSGADFAEALIYDGSSFALADNSASENRAARLLSAQDLLANGRKLQDPQAMKQACDLGLGAACTGFADLIYDEPDGADRGPAVVTRYSLLGCLAGDLYGCQMAVNRLDNTLEFARTQALAGTSESTGRVTTELSKLLCDEQDRFGCILLARGTAPDRPASLVEAASNFAANLTACKQGIAWICEELASNFDRVVQARGSGLSGDERFAIAGIETELCTMGARELNQRSCVRAYYSYRDFLQYGTHANLDADRVAKAVSVLTDGCSAGDPPACGTMAAMPDYWSVSDRRQATASAIALCSVQDQKDSICDSLDSILDPTFSETRSLLRPRYERLAQSCRTPGNGAYQDCIWALHSYAALEAPDGLTTAEAMLNEACSPANSNGCQALAQLYGKSGHDYGGITIPGRDEPKAYMAVLRMGCREGNQDAGNTCSQLADALAMAGDDENPLSVLAEACVSLMDGQGGQDAWACYDAAKMALTQNAQLEDALVWANFVCEGDDISTAPYACKLVGNILAEGLGLPADPSGALLGYQRGCFHPRVSTTDGEACLNYGNMLIETVRQNEMPTQPLVFAHREDGEDAEPSLVLAEASRAFDMGCMDGIAQACRASERLLEEWSTGDLPFDAFTCQVRSAVGEVVSERPCRGLVIYQAADEMKQSREQIGLNVYVWPDGDRSVTYIKDGVWRLNEIRTDYPTREGATTCWHNPISTRSFCVTPATGPNLGSM</sequence>
<gene>
    <name evidence="2" type="ORF">N8A98_01645</name>
</gene>
<reference evidence="2 3" key="1">
    <citation type="submission" date="2022-09" db="EMBL/GenBank/DDBJ databases">
        <title>Interaction between co-microsymbionts with complementary sets of symbiotic genes in legume-rhizobium systems.</title>
        <authorList>
            <person name="Safronova V."/>
            <person name="Sazanova A."/>
            <person name="Afonin A."/>
            <person name="Chirak E."/>
        </authorList>
    </citation>
    <scope>NUCLEOTIDE SEQUENCE [LARGE SCALE GENOMIC DNA]</scope>
    <source>
        <strain evidence="2 3">A18/4-1</strain>
        <plasmid evidence="2 3">p_unnamed1</plasmid>
    </source>
</reference>
<evidence type="ECO:0000313" key="2">
    <source>
        <dbReference type="EMBL" id="UXN67792.1"/>
    </source>
</evidence>
<feature type="chain" id="PRO_5045189595" description="Beta-lactamase" evidence="1">
    <location>
        <begin position="29"/>
        <end position="912"/>
    </location>
</feature>
<evidence type="ECO:0008006" key="4">
    <source>
        <dbReference type="Google" id="ProtNLM"/>
    </source>
</evidence>
<proteinExistence type="predicted"/>
<geneLocation type="plasmid" evidence="2 3">
    <name>p_unnamed1</name>
</geneLocation>
<dbReference type="InterPro" id="IPR011990">
    <property type="entry name" value="TPR-like_helical_dom_sf"/>
</dbReference>
<keyword evidence="2" id="KW-0614">Plasmid</keyword>
<dbReference type="SUPFAM" id="SSF81901">
    <property type="entry name" value="HCP-like"/>
    <property type="match status" value="1"/>
</dbReference>
<name>A0ABY6C669_9HYPH</name>
<accession>A0ABY6C669</accession>